<comment type="similarity">
    <text evidence="2">Belongs to the glycosyl hydrolase 35 family.</text>
</comment>
<dbReference type="InterPro" id="IPR019801">
    <property type="entry name" value="Glyco_hydro_35_CS"/>
</dbReference>
<evidence type="ECO:0000256" key="6">
    <source>
        <dbReference type="ARBA" id="ARBA00023295"/>
    </source>
</evidence>
<protein>
    <recommendedName>
        <fullName evidence="3">beta-galactosidase</fullName>
        <ecNumber evidence="3">3.2.1.23</ecNumber>
    </recommendedName>
</protein>
<dbReference type="Gene3D" id="3.20.20.80">
    <property type="entry name" value="Glycosidases"/>
    <property type="match status" value="1"/>
</dbReference>
<dbReference type="EC" id="3.2.1.23" evidence="3"/>
<evidence type="ECO:0000256" key="2">
    <source>
        <dbReference type="ARBA" id="ARBA00009809"/>
    </source>
</evidence>
<feature type="domain" description="Glycoside hydrolase 35 catalytic" evidence="7">
    <location>
        <begin position="121"/>
        <end position="327"/>
    </location>
</feature>
<sequence>MPPLKPRCGACFLIRKRVSGFWILGSIRRGSVLVGAGGDATIGGRLDVSVWVWQGRRMEKNDGGERWRSVWVWVCDLILVQFDSRGERQRMIKNDGGGKGRGLMSILPVARASVTYDYKAITINGQRRILISGSIHYPRSTPEMWPDLIMKAKAGGVDYNFEGNYDLVKFIKLVELAGLYVHHRIGPYVCAEWNVGGFPVWLKYIRGMNFRTDNEPFKKEMQKFTTMIVNMMKSEKLFESQGGPIILSQIENEFGPVEYEIGPPGQVYTNWAAKMAVAQDIGVCWVMCKQHDAPDPIINTCNGFYCDYFYANKPYKPKMWTEAWTGW</sequence>
<evidence type="ECO:0000256" key="5">
    <source>
        <dbReference type="ARBA" id="ARBA00022801"/>
    </source>
</evidence>
<comment type="caution">
    <text evidence="8">The sequence shown here is derived from an EMBL/GenBank/DDBJ whole genome shotgun (WGS) entry which is preliminary data.</text>
</comment>
<dbReference type="FunFam" id="3.20.20.80:FF:000006">
    <property type="entry name" value="Beta-galactosidase"/>
    <property type="match status" value="1"/>
</dbReference>
<dbReference type="Pfam" id="PF01301">
    <property type="entry name" value="Glyco_hydro_35"/>
    <property type="match status" value="1"/>
</dbReference>
<accession>A0A218WIB1</accession>
<evidence type="ECO:0000313" key="8">
    <source>
        <dbReference type="EMBL" id="OWM72557.1"/>
    </source>
</evidence>
<dbReference type="InterPro" id="IPR017853">
    <property type="entry name" value="GH"/>
</dbReference>
<keyword evidence="6" id="KW-0326">Glycosidase</keyword>
<comment type="catalytic activity">
    <reaction evidence="1">
        <text>Hydrolysis of terminal non-reducing beta-D-galactose residues in beta-D-galactosides.</text>
        <dbReference type="EC" id="3.2.1.23"/>
    </reaction>
</comment>
<dbReference type="InterPro" id="IPR031330">
    <property type="entry name" value="Gly_Hdrlase_35_cat"/>
</dbReference>
<dbReference type="PROSITE" id="PS01182">
    <property type="entry name" value="GLYCOSYL_HYDROL_F35"/>
    <property type="match status" value="1"/>
</dbReference>
<reference evidence="9" key="1">
    <citation type="journal article" date="2017" name="Plant J.">
        <title>The pomegranate (Punica granatum L.) genome and the genomics of punicalagin biosynthesis.</title>
        <authorList>
            <person name="Qin G."/>
            <person name="Xu C."/>
            <person name="Ming R."/>
            <person name="Tang H."/>
            <person name="Guyot R."/>
            <person name="Kramer E.M."/>
            <person name="Hu Y."/>
            <person name="Yi X."/>
            <person name="Qi Y."/>
            <person name="Xu X."/>
            <person name="Gao Z."/>
            <person name="Pan H."/>
            <person name="Jian J."/>
            <person name="Tian Y."/>
            <person name="Yue Z."/>
            <person name="Xu Y."/>
        </authorList>
    </citation>
    <scope>NUCLEOTIDE SEQUENCE [LARGE SCALE GENOMIC DNA]</scope>
    <source>
        <strain evidence="9">cv. Dabenzi</strain>
    </source>
</reference>
<evidence type="ECO:0000256" key="3">
    <source>
        <dbReference type="ARBA" id="ARBA00012756"/>
    </source>
</evidence>
<dbReference type="Proteomes" id="UP000197138">
    <property type="component" value="Unassembled WGS sequence"/>
</dbReference>
<dbReference type="PRINTS" id="PR00742">
    <property type="entry name" value="GLHYDRLASE35"/>
</dbReference>
<keyword evidence="4" id="KW-0732">Signal</keyword>
<dbReference type="EMBL" id="MTKT01004276">
    <property type="protein sequence ID" value="OWM72557.1"/>
    <property type="molecule type" value="Genomic_DNA"/>
</dbReference>
<evidence type="ECO:0000256" key="1">
    <source>
        <dbReference type="ARBA" id="ARBA00001412"/>
    </source>
</evidence>
<dbReference type="GO" id="GO:0004565">
    <property type="term" value="F:beta-galactosidase activity"/>
    <property type="evidence" value="ECO:0007669"/>
    <property type="project" value="UniProtKB-EC"/>
</dbReference>
<dbReference type="PANTHER" id="PTHR23421">
    <property type="entry name" value="BETA-GALACTOSIDASE RELATED"/>
    <property type="match status" value="1"/>
</dbReference>
<dbReference type="SUPFAM" id="SSF51445">
    <property type="entry name" value="(Trans)glycosidases"/>
    <property type="match status" value="1"/>
</dbReference>
<proteinExistence type="inferred from homology"/>
<dbReference type="InterPro" id="IPR001944">
    <property type="entry name" value="Glycoside_Hdrlase_35"/>
</dbReference>
<gene>
    <name evidence="8" type="ORF">CDL15_Pgr005026</name>
</gene>
<dbReference type="GO" id="GO:0005975">
    <property type="term" value="P:carbohydrate metabolic process"/>
    <property type="evidence" value="ECO:0007669"/>
    <property type="project" value="InterPro"/>
</dbReference>
<evidence type="ECO:0000259" key="7">
    <source>
        <dbReference type="Pfam" id="PF01301"/>
    </source>
</evidence>
<evidence type="ECO:0000313" key="9">
    <source>
        <dbReference type="Proteomes" id="UP000197138"/>
    </source>
</evidence>
<name>A0A218WIB1_PUNGR</name>
<keyword evidence="5" id="KW-0378">Hydrolase</keyword>
<organism evidence="8 9">
    <name type="scientific">Punica granatum</name>
    <name type="common">Pomegranate</name>
    <dbReference type="NCBI Taxonomy" id="22663"/>
    <lineage>
        <taxon>Eukaryota</taxon>
        <taxon>Viridiplantae</taxon>
        <taxon>Streptophyta</taxon>
        <taxon>Embryophyta</taxon>
        <taxon>Tracheophyta</taxon>
        <taxon>Spermatophyta</taxon>
        <taxon>Magnoliopsida</taxon>
        <taxon>eudicotyledons</taxon>
        <taxon>Gunneridae</taxon>
        <taxon>Pentapetalae</taxon>
        <taxon>rosids</taxon>
        <taxon>malvids</taxon>
        <taxon>Myrtales</taxon>
        <taxon>Lythraceae</taxon>
        <taxon>Punica</taxon>
    </lineage>
</organism>
<dbReference type="AlphaFoldDB" id="A0A218WIB1"/>
<evidence type="ECO:0000256" key="4">
    <source>
        <dbReference type="ARBA" id="ARBA00022729"/>
    </source>
</evidence>